<dbReference type="AlphaFoldDB" id="A0A067M433"/>
<evidence type="ECO:0000259" key="2">
    <source>
        <dbReference type="PROSITE" id="PS50076"/>
    </source>
</evidence>
<dbReference type="STRING" id="930990.A0A067M433"/>
<feature type="domain" description="J" evidence="2">
    <location>
        <begin position="10"/>
        <end position="71"/>
    </location>
</feature>
<name>A0A067M433_BOTB1</name>
<dbReference type="EMBL" id="KL198128">
    <property type="protein sequence ID" value="KDQ06642.1"/>
    <property type="molecule type" value="Genomic_DNA"/>
</dbReference>
<dbReference type="InterPro" id="IPR036869">
    <property type="entry name" value="J_dom_sf"/>
</dbReference>
<feature type="compositionally biased region" description="Basic and acidic residues" evidence="1">
    <location>
        <begin position="1"/>
        <end position="10"/>
    </location>
</feature>
<dbReference type="SUPFAM" id="SSF46565">
    <property type="entry name" value="Chaperone J-domain"/>
    <property type="match status" value="1"/>
</dbReference>
<reference evidence="4" key="1">
    <citation type="journal article" date="2014" name="Proc. Natl. Acad. Sci. U.S.A.">
        <title>Extensive sampling of basidiomycete genomes demonstrates inadequacy of the white-rot/brown-rot paradigm for wood decay fungi.</title>
        <authorList>
            <person name="Riley R."/>
            <person name="Salamov A.A."/>
            <person name="Brown D.W."/>
            <person name="Nagy L.G."/>
            <person name="Floudas D."/>
            <person name="Held B.W."/>
            <person name="Levasseur A."/>
            <person name="Lombard V."/>
            <person name="Morin E."/>
            <person name="Otillar R."/>
            <person name="Lindquist E.A."/>
            <person name="Sun H."/>
            <person name="LaButti K.M."/>
            <person name="Schmutz J."/>
            <person name="Jabbour D."/>
            <person name="Luo H."/>
            <person name="Baker S.E."/>
            <person name="Pisabarro A.G."/>
            <person name="Walton J.D."/>
            <person name="Blanchette R.A."/>
            <person name="Henrissat B."/>
            <person name="Martin F."/>
            <person name="Cullen D."/>
            <person name="Hibbett D.S."/>
            <person name="Grigoriev I.V."/>
        </authorList>
    </citation>
    <scope>NUCLEOTIDE SEQUENCE [LARGE SCALE GENOMIC DNA]</scope>
    <source>
        <strain evidence="4">FD-172 SS1</strain>
    </source>
</reference>
<evidence type="ECO:0000313" key="4">
    <source>
        <dbReference type="Proteomes" id="UP000027195"/>
    </source>
</evidence>
<evidence type="ECO:0000256" key="1">
    <source>
        <dbReference type="SAM" id="MobiDB-lite"/>
    </source>
</evidence>
<feature type="region of interest" description="Disordered" evidence="1">
    <location>
        <begin position="1"/>
        <end position="21"/>
    </location>
</feature>
<dbReference type="OrthoDB" id="445556at2759"/>
<dbReference type="Gene3D" id="1.10.287.110">
    <property type="entry name" value="DnaJ domain"/>
    <property type="match status" value="1"/>
</dbReference>
<dbReference type="InterPro" id="IPR001623">
    <property type="entry name" value="DnaJ_domain"/>
</dbReference>
<dbReference type="HOGENOM" id="CLU_2677679_0_0_1"/>
<accession>A0A067M433</accession>
<feature type="non-terminal residue" evidence="3">
    <location>
        <position position="75"/>
    </location>
</feature>
<dbReference type="SMART" id="SM00271">
    <property type="entry name" value="DnaJ"/>
    <property type="match status" value="1"/>
</dbReference>
<protein>
    <recommendedName>
        <fullName evidence="2">J domain-containing protein</fullName>
    </recommendedName>
</protein>
<feature type="non-terminal residue" evidence="3">
    <location>
        <position position="1"/>
    </location>
</feature>
<gene>
    <name evidence="3" type="ORF">BOTBODRAFT_75468</name>
</gene>
<dbReference type="Proteomes" id="UP000027195">
    <property type="component" value="Unassembled WGS sequence"/>
</dbReference>
<proteinExistence type="predicted"/>
<dbReference type="Pfam" id="PF00226">
    <property type="entry name" value="DnaJ"/>
    <property type="match status" value="1"/>
</dbReference>
<keyword evidence="4" id="KW-1185">Reference proteome</keyword>
<dbReference type="PROSITE" id="PS50076">
    <property type="entry name" value="DNAJ_2"/>
    <property type="match status" value="1"/>
</dbReference>
<sequence length="75" mass="8627">FPFPSHRDPTPHQIFHLPRGAPPSAIKDRYYELVKEHHPDSPPARALAPDIAHQRFRAIRTAYESLQRKSFSPSS</sequence>
<dbReference type="CDD" id="cd06257">
    <property type="entry name" value="DnaJ"/>
    <property type="match status" value="1"/>
</dbReference>
<evidence type="ECO:0000313" key="3">
    <source>
        <dbReference type="EMBL" id="KDQ06642.1"/>
    </source>
</evidence>
<dbReference type="InParanoid" id="A0A067M433"/>
<organism evidence="3 4">
    <name type="scientific">Botryobasidium botryosum (strain FD-172 SS1)</name>
    <dbReference type="NCBI Taxonomy" id="930990"/>
    <lineage>
        <taxon>Eukaryota</taxon>
        <taxon>Fungi</taxon>
        <taxon>Dikarya</taxon>
        <taxon>Basidiomycota</taxon>
        <taxon>Agaricomycotina</taxon>
        <taxon>Agaricomycetes</taxon>
        <taxon>Cantharellales</taxon>
        <taxon>Botryobasidiaceae</taxon>
        <taxon>Botryobasidium</taxon>
    </lineage>
</organism>
<dbReference type="PRINTS" id="PR00625">
    <property type="entry name" value="JDOMAIN"/>
</dbReference>